<reference evidence="1 2" key="1">
    <citation type="submission" date="2019-02" db="EMBL/GenBank/DDBJ databases">
        <title>Deep-cultivation of Planctomycetes and their phenomic and genomic characterization uncovers novel biology.</title>
        <authorList>
            <person name="Wiegand S."/>
            <person name="Jogler M."/>
            <person name="Boedeker C."/>
            <person name="Pinto D."/>
            <person name="Vollmers J."/>
            <person name="Rivas-Marin E."/>
            <person name="Kohn T."/>
            <person name="Peeters S.H."/>
            <person name="Heuer A."/>
            <person name="Rast P."/>
            <person name="Oberbeckmann S."/>
            <person name="Bunk B."/>
            <person name="Jeske O."/>
            <person name="Meyerdierks A."/>
            <person name="Storesund J.E."/>
            <person name="Kallscheuer N."/>
            <person name="Luecker S."/>
            <person name="Lage O.M."/>
            <person name="Pohl T."/>
            <person name="Merkel B.J."/>
            <person name="Hornburger P."/>
            <person name="Mueller R.-W."/>
            <person name="Bruemmer F."/>
            <person name="Labrenz M."/>
            <person name="Spormann A.M."/>
            <person name="Op Den Camp H."/>
            <person name="Overmann J."/>
            <person name="Amann R."/>
            <person name="Jetten M.S.M."/>
            <person name="Mascher T."/>
            <person name="Medema M.H."/>
            <person name="Devos D.P."/>
            <person name="Kaster A.-K."/>
            <person name="Ovreas L."/>
            <person name="Rohde M."/>
            <person name="Galperin M.Y."/>
            <person name="Jogler C."/>
        </authorList>
    </citation>
    <scope>NUCLEOTIDE SEQUENCE [LARGE SCALE GENOMIC DNA]</scope>
    <source>
        <strain evidence="1 2">Q31b</strain>
    </source>
</reference>
<proteinExistence type="predicted"/>
<evidence type="ECO:0000313" key="2">
    <source>
        <dbReference type="Proteomes" id="UP000315471"/>
    </source>
</evidence>
<accession>A0A5C6DSP8</accession>
<dbReference type="AlphaFoldDB" id="A0A5C6DSP8"/>
<comment type="caution">
    <text evidence="1">The sequence shown here is derived from an EMBL/GenBank/DDBJ whole genome shotgun (WGS) entry which is preliminary data.</text>
</comment>
<dbReference type="EMBL" id="SJPY01000006">
    <property type="protein sequence ID" value="TWU38957.1"/>
    <property type="molecule type" value="Genomic_DNA"/>
</dbReference>
<sequence length="65" mass="7156">MSDDRLLRLGIDGAKIGWLVVFPPTQSRWGAFQGQRPIRLPKPAHQGLLKSNKPRLEAGISLPVA</sequence>
<name>A0A5C6DSP8_9BACT</name>
<organism evidence="1 2">
    <name type="scientific">Novipirellula aureliae</name>
    <dbReference type="NCBI Taxonomy" id="2527966"/>
    <lineage>
        <taxon>Bacteria</taxon>
        <taxon>Pseudomonadati</taxon>
        <taxon>Planctomycetota</taxon>
        <taxon>Planctomycetia</taxon>
        <taxon>Pirellulales</taxon>
        <taxon>Pirellulaceae</taxon>
        <taxon>Novipirellula</taxon>
    </lineage>
</organism>
<dbReference type="Proteomes" id="UP000315471">
    <property type="component" value="Unassembled WGS sequence"/>
</dbReference>
<evidence type="ECO:0000313" key="1">
    <source>
        <dbReference type="EMBL" id="TWU38957.1"/>
    </source>
</evidence>
<keyword evidence="2" id="KW-1185">Reference proteome</keyword>
<gene>
    <name evidence="1" type="ORF">Q31b_40350</name>
</gene>
<protein>
    <submittedName>
        <fullName evidence="1">Uncharacterized protein</fullName>
    </submittedName>
</protein>